<reference evidence="1" key="1">
    <citation type="submission" date="2020-09" db="EMBL/GenBank/DDBJ databases">
        <authorList>
            <person name="Palma L."/>
            <person name="Caballero P."/>
            <person name="Berry C."/>
            <person name="Del Valle E."/>
        </authorList>
    </citation>
    <scope>NUCLEOTIDE SEQUENCE</scope>
    <source>
        <strain evidence="1">M</strain>
    </source>
</reference>
<sequence>MRAFIQLGDGTSHGGQVISASGPQVYGKPIALVGDNVSCPIDGHGVNRILSGETRIHIGDRLAALDGFKTECGCTLIASLSSAGENS</sequence>
<dbReference type="AlphaFoldDB" id="A0AAW3YT29"/>
<gene>
    <name evidence="1" type="ORF">ID854_11575</name>
</gene>
<proteinExistence type="predicted"/>
<dbReference type="Proteomes" id="UP001193920">
    <property type="component" value="Unassembled WGS sequence"/>
</dbReference>
<organism evidence="1">
    <name type="scientific">Xenorhabdus szentirmaii</name>
    <dbReference type="NCBI Taxonomy" id="290112"/>
    <lineage>
        <taxon>Bacteria</taxon>
        <taxon>Pseudomonadati</taxon>
        <taxon>Pseudomonadota</taxon>
        <taxon>Gammaproteobacteria</taxon>
        <taxon>Enterobacterales</taxon>
        <taxon>Morganellaceae</taxon>
        <taxon>Xenorhabdus</taxon>
    </lineage>
</organism>
<protein>
    <submittedName>
        <fullName evidence="1">PAAR domain-containing protein</fullName>
    </submittedName>
</protein>
<comment type="caution">
    <text evidence="1">The sequence shown here is derived from an EMBL/GenBank/DDBJ whole genome shotgun (WGS) entry which is preliminary data.</text>
</comment>
<dbReference type="CDD" id="cd14744">
    <property type="entry name" value="PAAR_CT_2"/>
    <property type="match status" value="1"/>
</dbReference>
<dbReference type="EMBL" id="JACXBF010000258">
    <property type="protein sequence ID" value="MBD2801075.1"/>
    <property type="molecule type" value="Genomic_DNA"/>
</dbReference>
<reference evidence="1" key="2">
    <citation type="journal article" date="2024" name="Toxins">
        <title>Genome Sequence Analysis of Native Xenorhabdus Strains Isolated from Entomopathogenic Nematodes in Argentina.</title>
        <authorList>
            <person name="Palma L."/>
            <person name="Frizzo L."/>
            <person name="Kaiser S."/>
            <person name="Berry C."/>
            <person name="Caballero P."/>
            <person name="Bode H.B."/>
            <person name="Del Valle E.E."/>
        </authorList>
    </citation>
    <scope>NUCLEOTIDE SEQUENCE</scope>
    <source>
        <strain evidence="1">M</strain>
    </source>
</reference>
<accession>A0AAW3YT29</accession>
<dbReference type="Pfam" id="PF05488">
    <property type="entry name" value="PAAR_motif"/>
    <property type="match status" value="1"/>
</dbReference>
<dbReference type="GeneID" id="97126555"/>
<name>A0AAW3YT29_9GAMM</name>
<dbReference type="Gene3D" id="2.60.200.60">
    <property type="match status" value="1"/>
</dbReference>
<dbReference type="InterPro" id="IPR008727">
    <property type="entry name" value="PAAR_motif"/>
</dbReference>
<evidence type="ECO:0000313" key="1">
    <source>
        <dbReference type="EMBL" id="MBD2801075.1"/>
    </source>
</evidence>
<dbReference type="RefSeq" id="WP_038242038.1">
    <property type="nucleotide sequence ID" value="NZ_CAWNPE010000001.1"/>
</dbReference>